<reference evidence="3" key="1">
    <citation type="journal article" date="2014" name="Int. J. Syst. Evol. Microbiol.">
        <title>Complete genome sequence of Corynebacterium casei LMG S-19264T (=DSM 44701T), isolated from a smear-ripened cheese.</title>
        <authorList>
            <consortium name="US DOE Joint Genome Institute (JGI-PGF)"/>
            <person name="Walter F."/>
            <person name="Albersmeier A."/>
            <person name="Kalinowski J."/>
            <person name="Ruckert C."/>
        </authorList>
    </citation>
    <scope>NUCLEOTIDE SEQUENCE</scope>
    <source>
        <strain evidence="3">NBRC 112290</strain>
    </source>
</reference>
<comment type="caution">
    <text evidence="3">The sequence shown here is derived from an EMBL/GenBank/DDBJ whole genome shotgun (WGS) entry which is preliminary data.</text>
</comment>
<evidence type="ECO:0000313" key="4">
    <source>
        <dbReference type="Proteomes" id="UP001157161"/>
    </source>
</evidence>
<reference evidence="3" key="2">
    <citation type="submission" date="2023-02" db="EMBL/GenBank/DDBJ databases">
        <authorList>
            <person name="Sun Q."/>
            <person name="Mori K."/>
        </authorList>
    </citation>
    <scope>NUCLEOTIDE SEQUENCE</scope>
    <source>
        <strain evidence="3">NBRC 112290</strain>
    </source>
</reference>
<sequence>MLALTVGWGLVGLAVALVGAVTACVAPSMPSRTARGSELTRQAHAFERYLRDVSGDEPRWPQGRERLLPSVYETYLPYAVALRLEEDWTRVFAGAFERGELSQPGWYLTPAHPGYPFLFTPASFSSSLGQVTTDLGTSSVALSTGSGGGSYSPSVGGGVSGGGGGSW</sequence>
<dbReference type="Proteomes" id="UP001157161">
    <property type="component" value="Unassembled WGS sequence"/>
</dbReference>
<dbReference type="EMBL" id="BSUM01000001">
    <property type="protein sequence ID" value="GMA32002.1"/>
    <property type="molecule type" value="Genomic_DNA"/>
</dbReference>
<evidence type="ECO:0000259" key="2">
    <source>
        <dbReference type="Pfam" id="PF20990"/>
    </source>
</evidence>
<feature type="compositionally biased region" description="Gly residues" evidence="1">
    <location>
        <begin position="145"/>
        <end position="167"/>
    </location>
</feature>
<feature type="region of interest" description="Disordered" evidence="1">
    <location>
        <begin position="143"/>
        <end position="167"/>
    </location>
</feature>
<accession>A0AA37XFE5</accession>
<gene>
    <name evidence="3" type="ORF">GCM10025875_19940</name>
</gene>
<organism evidence="3 4">
    <name type="scientific">Litorihabitans aurantiacus</name>
    <dbReference type="NCBI Taxonomy" id="1930061"/>
    <lineage>
        <taxon>Bacteria</taxon>
        <taxon>Bacillati</taxon>
        <taxon>Actinomycetota</taxon>
        <taxon>Actinomycetes</taxon>
        <taxon>Micrococcales</taxon>
        <taxon>Beutenbergiaceae</taxon>
        <taxon>Litorihabitans</taxon>
    </lineage>
</organism>
<keyword evidence="4" id="KW-1185">Reference proteome</keyword>
<name>A0AA37XFE5_9MICO</name>
<feature type="domain" description="Predicted membrane protein YciQ-like C-terminal" evidence="2">
    <location>
        <begin position="5"/>
        <end position="92"/>
    </location>
</feature>
<evidence type="ECO:0000256" key="1">
    <source>
        <dbReference type="SAM" id="MobiDB-lite"/>
    </source>
</evidence>
<dbReference type="Pfam" id="PF20990">
    <property type="entry name" value="DUF2207_C"/>
    <property type="match status" value="1"/>
</dbReference>
<dbReference type="InterPro" id="IPR048389">
    <property type="entry name" value="YciQ-like_C"/>
</dbReference>
<dbReference type="AlphaFoldDB" id="A0AA37XFE5"/>
<proteinExistence type="predicted"/>
<protein>
    <recommendedName>
        <fullName evidence="2">Predicted membrane protein YciQ-like C-terminal domain-containing protein</fullName>
    </recommendedName>
</protein>
<evidence type="ECO:0000313" key="3">
    <source>
        <dbReference type="EMBL" id="GMA32002.1"/>
    </source>
</evidence>